<evidence type="ECO:0000256" key="5">
    <source>
        <dbReference type="ARBA" id="ARBA00006045"/>
    </source>
</evidence>
<dbReference type="CDD" id="cd00844">
    <property type="entry name" value="MPP_Dbr1_N"/>
    <property type="match status" value="1"/>
</dbReference>
<dbReference type="InterPro" id="IPR029052">
    <property type="entry name" value="Metallo-depent_PP-like"/>
</dbReference>
<keyword evidence="11" id="KW-0464">Manganese</keyword>
<feature type="compositionally biased region" description="Basic and acidic residues" evidence="13">
    <location>
        <begin position="404"/>
        <end position="414"/>
    </location>
</feature>
<feature type="compositionally biased region" description="Low complexity" evidence="13">
    <location>
        <begin position="642"/>
        <end position="653"/>
    </location>
</feature>
<feature type="region of interest" description="Disordered" evidence="13">
    <location>
        <begin position="358"/>
        <end position="439"/>
    </location>
</feature>
<proteinExistence type="inferred from homology"/>
<reference evidence="15 16" key="1">
    <citation type="journal article" date="2024" name="IMA Fungus">
        <title>IMA Genome - F19 : A genome assembly and annotation guide to empower mycologists, including annotated draft genome sequences of Ceratocystis pirilliformis, Diaporthe australafricana, Fusarium ophioides, Paecilomyces lecythidis, and Sporothrix stenoceras.</title>
        <authorList>
            <person name="Aylward J."/>
            <person name="Wilson A.M."/>
            <person name="Visagie C.M."/>
            <person name="Spraker J."/>
            <person name="Barnes I."/>
            <person name="Buitendag C."/>
            <person name="Ceriani C."/>
            <person name="Del Mar Angel L."/>
            <person name="du Plessis D."/>
            <person name="Fuchs T."/>
            <person name="Gasser K."/>
            <person name="Kramer D."/>
            <person name="Li W."/>
            <person name="Munsamy K."/>
            <person name="Piso A."/>
            <person name="Price J.L."/>
            <person name="Sonnekus B."/>
            <person name="Thomas C."/>
            <person name="van der Nest A."/>
            <person name="van Dijk A."/>
            <person name="van Heerden A."/>
            <person name="van Vuuren N."/>
            <person name="Yilmaz N."/>
            <person name="Duong T.A."/>
            <person name="van der Merwe N.A."/>
            <person name="Wingfield M.J."/>
            <person name="Wingfield B.D."/>
        </authorList>
    </citation>
    <scope>NUCLEOTIDE SEQUENCE [LARGE SCALE GENOMIC DNA]</scope>
    <source>
        <strain evidence="15 16">CMW 18167</strain>
    </source>
</reference>
<accession>A0ABR3YBI2</accession>
<evidence type="ECO:0000256" key="2">
    <source>
        <dbReference type="ARBA" id="ARBA00001947"/>
    </source>
</evidence>
<feature type="compositionally biased region" description="Acidic residues" evidence="13">
    <location>
        <begin position="386"/>
        <end position="400"/>
    </location>
</feature>
<feature type="domain" description="Lariat debranching enzyme C-terminal" evidence="14">
    <location>
        <begin position="471"/>
        <end position="619"/>
    </location>
</feature>
<evidence type="ECO:0000313" key="15">
    <source>
        <dbReference type="EMBL" id="KAL1885163.1"/>
    </source>
</evidence>
<evidence type="ECO:0000256" key="1">
    <source>
        <dbReference type="ARBA" id="ARBA00001936"/>
    </source>
</evidence>
<dbReference type="Pfam" id="PF05011">
    <property type="entry name" value="DBR1"/>
    <property type="match status" value="1"/>
</dbReference>
<evidence type="ECO:0000256" key="6">
    <source>
        <dbReference type="ARBA" id="ARBA00022664"/>
    </source>
</evidence>
<comment type="caution">
    <text evidence="15">The sequence shown here is derived from an EMBL/GenBank/DDBJ whole genome shotgun (WGS) entry which is preliminary data.</text>
</comment>
<dbReference type="Pfam" id="PF00149">
    <property type="entry name" value="Metallophos"/>
    <property type="match status" value="1"/>
</dbReference>
<evidence type="ECO:0000256" key="4">
    <source>
        <dbReference type="ARBA" id="ARBA00004123"/>
    </source>
</evidence>
<feature type="region of interest" description="Disordered" evidence="13">
    <location>
        <begin position="632"/>
        <end position="703"/>
    </location>
</feature>
<name>A0ABR3YBI2_9EURO</name>
<evidence type="ECO:0000256" key="13">
    <source>
        <dbReference type="SAM" id="MobiDB-lite"/>
    </source>
</evidence>
<evidence type="ECO:0000256" key="8">
    <source>
        <dbReference type="ARBA" id="ARBA00022801"/>
    </source>
</evidence>
<keyword evidence="6" id="KW-0507">mRNA processing</keyword>
<dbReference type="SUPFAM" id="SSF56300">
    <property type="entry name" value="Metallo-dependent phosphatases"/>
    <property type="match status" value="1"/>
</dbReference>
<protein>
    <submittedName>
        <fullName evidence="15">Lariat debranching enzyme</fullName>
    </submittedName>
</protein>
<keyword evidence="8" id="KW-0378">Hydrolase</keyword>
<evidence type="ECO:0000259" key="14">
    <source>
        <dbReference type="SMART" id="SM01124"/>
    </source>
</evidence>
<comment type="similarity">
    <text evidence="5">Belongs to the lariat debranching enzyme family.</text>
</comment>
<keyword evidence="16" id="KW-1185">Reference proteome</keyword>
<dbReference type="EMBL" id="JAVDPF010000003">
    <property type="protein sequence ID" value="KAL1885163.1"/>
    <property type="molecule type" value="Genomic_DNA"/>
</dbReference>
<gene>
    <name evidence="15" type="primary">DBR1</name>
    <name evidence="15" type="ORF">Plec18167_001820</name>
</gene>
<evidence type="ECO:0000256" key="12">
    <source>
        <dbReference type="ARBA" id="ARBA00023242"/>
    </source>
</evidence>
<keyword evidence="9" id="KW-0862">Zinc</keyword>
<dbReference type="InterPro" id="IPR007708">
    <property type="entry name" value="DBR1_C"/>
</dbReference>
<dbReference type="SMART" id="SM01124">
    <property type="entry name" value="DBR1"/>
    <property type="match status" value="1"/>
</dbReference>
<keyword evidence="7" id="KW-0479">Metal-binding</keyword>
<dbReference type="PANTHER" id="PTHR12849:SF0">
    <property type="entry name" value="LARIAT DEBRANCHING ENZYME"/>
    <property type="match status" value="1"/>
</dbReference>
<evidence type="ECO:0000256" key="11">
    <source>
        <dbReference type="ARBA" id="ARBA00023211"/>
    </source>
</evidence>
<dbReference type="Proteomes" id="UP001583193">
    <property type="component" value="Unassembled WGS sequence"/>
</dbReference>
<comment type="cofactor">
    <cofactor evidence="2">
        <name>Zn(2+)</name>
        <dbReference type="ChEBI" id="CHEBI:29105"/>
    </cofactor>
</comment>
<sequence length="703" mass="78617">MDAANASRPGLRVALEGCGHGKLHDIYASVEEAAKLKGWDGVDLVIIGGDFQAVRNSYDLNGMSVPKKYRQIGDFHEYYSGTRTAPYLTIYVGGNHEAYNHQFELYYGGWVAPNIYYLGAANVLRCGPLRIAGISGIFKGYDYRRPHYERLPYNDAEVHSAYHVRELDARKLLQIRTQVDLGLSHDWPKRVEYSGDYEALFRAKSFFRKDSFEGKLGSDAAREILDRLRPAYWFSAHLHIKFAGLVHHDDVAPGYAGAGAQNYQIATQHTASIQRPAYAVEPAKDIGRPRPAQAQLSAWNNFHAEAAKSDAEESARFLERQRAERDAGVSLPSTEVNYRQTWRRVEEGDGDRKILGVEKSGYEHGHADKDAKTEEEVSAVKNSDEINLDLDDLSDDEVPDAAEAGEKKDVKISDDVPPPGNSEPSPDVKASGQGKIQQLDGVDEVSEDLRRQLPASFSRPQQPPTPLNGPFPEAITNKETHFLALGKCERNQEFLQLTEFHPVSEQDDVQQERPFRLHYDKEWLAITRVFADDLRVGDRYASIPPNRGDLYYKDQIIEAEKWVEENIVQKGKLAIPENFVPTAPFYDPAIPVSTSEQPSEYNNPQTAEFCEMLGIENRLYLSEEERNARIAAGPAPDTSRHNNNNNNNNNNRGYGRDNGFGRRGGRGGGRGGRDGRGGRGGRGRGGRSGQGYNSPQNYYAGQW</sequence>
<feature type="compositionally biased region" description="Polar residues" evidence="13">
    <location>
        <begin position="694"/>
        <end position="703"/>
    </location>
</feature>
<keyword evidence="10" id="KW-0408">Iron</keyword>
<evidence type="ECO:0000256" key="3">
    <source>
        <dbReference type="ARBA" id="ARBA00001954"/>
    </source>
</evidence>
<dbReference type="PANTHER" id="PTHR12849">
    <property type="entry name" value="RNA LARIAT DEBRANCHING ENZYME"/>
    <property type="match status" value="1"/>
</dbReference>
<evidence type="ECO:0000256" key="10">
    <source>
        <dbReference type="ARBA" id="ARBA00023004"/>
    </source>
</evidence>
<comment type="subcellular location">
    <subcellularLocation>
        <location evidence="4">Nucleus</location>
    </subcellularLocation>
</comment>
<comment type="cofactor">
    <cofactor evidence="1">
        <name>Mn(2+)</name>
        <dbReference type="ChEBI" id="CHEBI:29035"/>
    </cofactor>
</comment>
<feature type="compositionally biased region" description="Gly residues" evidence="13">
    <location>
        <begin position="656"/>
        <end position="670"/>
    </location>
</feature>
<evidence type="ECO:0000256" key="9">
    <source>
        <dbReference type="ARBA" id="ARBA00022833"/>
    </source>
</evidence>
<dbReference type="InterPro" id="IPR041816">
    <property type="entry name" value="Dbr1_N"/>
</dbReference>
<keyword evidence="12" id="KW-0539">Nucleus</keyword>
<organism evidence="15 16">
    <name type="scientific">Paecilomyces lecythidis</name>
    <dbReference type="NCBI Taxonomy" id="3004212"/>
    <lineage>
        <taxon>Eukaryota</taxon>
        <taxon>Fungi</taxon>
        <taxon>Dikarya</taxon>
        <taxon>Ascomycota</taxon>
        <taxon>Pezizomycotina</taxon>
        <taxon>Eurotiomycetes</taxon>
        <taxon>Eurotiomycetidae</taxon>
        <taxon>Eurotiales</taxon>
        <taxon>Thermoascaceae</taxon>
        <taxon>Paecilomyces</taxon>
    </lineage>
</organism>
<comment type="cofactor">
    <cofactor evidence="3">
        <name>Fe(2+)</name>
        <dbReference type="ChEBI" id="CHEBI:29033"/>
    </cofactor>
</comment>
<evidence type="ECO:0000256" key="7">
    <source>
        <dbReference type="ARBA" id="ARBA00022723"/>
    </source>
</evidence>
<dbReference type="InterPro" id="IPR004843">
    <property type="entry name" value="Calcineurin-like_PHP"/>
</dbReference>
<feature type="compositionally biased region" description="Basic and acidic residues" evidence="13">
    <location>
        <begin position="358"/>
        <end position="375"/>
    </location>
</feature>
<evidence type="ECO:0000313" key="16">
    <source>
        <dbReference type="Proteomes" id="UP001583193"/>
    </source>
</evidence>